<evidence type="ECO:0000313" key="3">
    <source>
        <dbReference type="Proteomes" id="UP000188836"/>
    </source>
</evidence>
<dbReference type="Proteomes" id="UP000188836">
    <property type="component" value="Unassembled WGS sequence"/>
</dbReference>
<reference evidence="2 3" key="1">
    <citation type="journal article" date="2016" name="Antonie Van Leeuwenhoek">
        <title>Nocardia donostiensis sp. nov., isolated from human respiratory specimens.</title>
        <authorList>
            <person name="Ercibengoa M."/>
            <person name="Bell M."/>
            <person name="Marimon J.M."/>
            <person name="Humrighouse B."/>
            <person name="Klenk H.P."/>
            <person name="Potter G."/>
            <person name="Perez-Trallero E."/>
        </authorList>
    </citation>
    <scope>NUCLEOTIDE SEQUENCE [LARGE SCALE GENOMIC DNA]</scope>
    <source>
        <strain evidence="2 3">X1655</strain>
    </source>
</reference>
<protein>
    <submittedName>
        <fullName evidence="2">Uncharacterized protein</fullName>
    </submittedName>
</protein>
<keyword evidence="3" id="KW-1185">Reference proteome</keyword>
<organism evidence="2 3">
    <name type="scientific">Nocardia donostiensis</name>
    <dbReference type="NCBI Taxonomy" id="1538463"/>
    <lineage>
        <taxon>Bacteria</taxon>
        <taxon>Bacillati</taxon>
        <taxon>Actinomycetota</taxon>
        <taxon>Actinomycetes</taxon>
        <taxon>Mycobacteriales</taxon>
        <taxon>Nocardiaceae</taxon>
        <taxon>Nocardia</taxon>
    </lineage>
</organism>
<dbReference type="EMBL" id="MUMY01000027">
    <property type="protein sequence ID" value="ONM46285.1"/>
    <property type="molecule type" value="Genomic_DNA"/>
</dbReference>
<comment type="caution">
    <text evidence="2">The sequence shown here is derived from an EMBL/GenBank/DDBJ whole genome shotgun (WGS) entry which is preliminary data.</text>
</comment>
<feature type="region of interest" description="Disordered" evidence="1">
    <location>
        <begin position="1"/>
        <end position="30"/>
    </location>
</feature>
<feature type="compositionally biased region" description="Basic and acidic residues" evidence="1">
    <location>
        <begin position="1"/>
        <end position="13"/>
    </location>
</feature>
<evidence type="ECO:0000313" key="2">
    <source>
        <dbReference type="EMBL" id="ONM46285.1"/>
    </source>
</evidence>
<evidence type="ECO:0000256" key="1">
    <source>
        <dbReference type="SAM" id="MobiDB-lite"/>
    </source>
</evidence>
<sequence>MTWPEESNRRSNESGDVLPDIAHRSRPEPLSGPVAVLHDRILLHTNARTARRITPLPSGIGGLVLAGKTAASGIKDLRSEHTDLLLLRDPEGYRRAAATEDEPFVLEDDEQQQHLFSLTLGEHLQAQRDCGADLALTPTGYLNAGDSDALRAVVRAASEITRDDVVVSLPLDIAWLKNDHIDHVIAVMDKLDRPKAVFLGGQFDPMERYKAAVRNLRRLVAEAGNVAVLRTDLTGFDVMSHGAYATSIGTGGSMRHMIPFGDRAFARQRDPSPSVLFAELMSFQKGSTLAQRFADTLPPTCNLPCCEGLPLDRFLAREDTLDAHRHSMHTWESWARDLLEQPQLADRATWWKNRCAAAVAHTDTVNIRINQPEAFQAPKTLQAWAELPPWWVDSETTRQARTR</sequence>
<proteinExistence type="predicted"/>
<gene>
    <name evidence="2" type="ORF">B0T46_23635</name>
</gene>
<dbReference type="AlphaFoldDB" id="A0A1V2T9U3"/>
<name>A0A1V2T9U3_9NOCA</name>
<accession>A0A1V2T9U3</accession>